<gene>
    <name evidence="5" type="ORF">LBRM_01_0460</name>
</gene>
<keyword evidence="6" id="KW-1185">Reference proteome</keyword>
<dbReference type="Pfam" id="PF01251">
    <property type="entry name" value="Ribosomal_S7e"/>
    <property type="match status" value="1"/>
</dbReference>
<dbReference type="GO" id="GO:0030686">
    <property type="term" value="C:90S preribosome"/>
    <property type="evidence" value="ECO:0007669"/>
    <property type="project" value="TreeGrafter"/>
</dbReference>
<dbReference type="AlphaFoldDB" id="A4H367"/>
<evidence type="ECO:0000256" key="3">
    <source>
        <dbReference type="ARBA" id="ARBA00023274"/>
    </source>
</evidence>
<accession>A4H367</accession>
<dbReference type="GO" id="GO:0006412">
    <property type="term" value="P:translation"/>
    <property type="evidence" value="ECO:0007669"/>
    <property type="project" value="InterPro"/>
</dbReference>
<dbReference type="InterPro" id="IPR000554">
    <property type="entry name" value="Ribosomal_eS7"/>
</dbReference>
<dbReference type="EMBL" id="FR798975">
    <property type="protein sequence ID" value="CAM36474.1"/>
    <property type="molecule type" value="Genomic_DNA"/>
</dbReference>
<dbReference type="GO" id="GO:0032040">
    <property type="term" value="C:small-subunit processome"/>
    <property type="evidence" value="ECO:0007669"/>
    <property type="project" value="TreeGrafter"/>
</dbReference>
<evidence type="ECO:0000256" key="4">
    <source>
        <dbReference type="RuleBase" id="RU364105"/>
    </source>
</evidence>
<dbReference type="GO" id="GO:0006364">
    <property type="term" value="P:rRNA processing"/>
    <property type="evidence" value="ECO:0007669"/>
    <property type="project" value="TreeGrafter"/>
</dbReference>
<keyword evidence="2 4" id="KW-0689">Ribosomal protein</keyword>
<dbReference type="GO" id="GO:0022627">
    <property type="term" value="C:cytosolic small ribosomal subunit"/>
    <property type="evidence" value="ECO:0007669"/>
    <property type="project" value="TreeGrafter"/>
</dbReference>
<keyword evidence="3 4" id="KW-0687">Ribonucleoprotein</keyword>
<reference evidence="5 6" key="2">
    <citation type="journal article" date="2011" name="Genome Res.">
        <title>Chromosome and gene copy number variation allow major structural change between species and strains of Leishmania.</title>
        <authorList>
            <person name="Rogers M.B."/>
            <person name="Hilley J.D."/>
            <person name="Dickens N.J."/>
            <person name="Wilkes J."/>
            <person name="Bates P.A."/>
            <person name="Depledge D.P."/>
            <person name="Harris D."/>
            <person name="Her Y."/>
            <person name="Herzyk P."/>
            <person name="Imamura H."/>
            <person name="Otto T.D."/>
            <person name="Sanders M."/>
            <person name="Seeger K."/>
            <person name="Dujardin J.C."/>
            <person name="Berriman M."/>
            <person name="Smith D.F."/>
            <person name="Hertz-Fowler C."/>
            <person name="Mottram J.C."/>
        </authorList>
    </citation>
    <scope>NUCLEOTIDE SEQUENCE [LARGE SCALE GENOMIC DNA]</scope>
    <source>
        <strain evidence="5 6">MHOM/BR/75/M2904</strain>
    </source>
</reference>
<evidence type="ECO:0000313" key="6">
    <source>
        <dbReference type="Proteomes" id="UP000007258"/>
    </source>
</evidence>
<dbReference type="OMA" id="AAYHKVQ"/>
<organism evidence="5 6">
    <name type="scientific">Leishmania braziliensis</name>
    <dbReference type="NCBI Taxonomy" id="5660"/>
    <lineage>
        <taxon>Eukaryota</taxon>
        <taxon>Discoba</taxon>
        <taxon>Euglenozoa</taxon>
        <taxon>Kinetoplastea</taxon>
        <taxon>Metakinetoplastina</taxon>
        <taxon>Trypanosomatida</taxon>
        <taxon>Trypanosomatidae</taxon>
        <taxon>Leishmaniinae</taxon>
        <taxon>Leishmania</taxon>
        <taxon>Leishmania braziliensis species complex</taxon>
    </lineage>
</organism>
<dbReference type="VEuPathDB" id="TriTrypDB:LbrM.01.0460"/>
<comment type="similarity">
    <text evidence="1 4">Belongs to the eukaryotic ribosomal protein eS7 family.</text>
</comment>
<dbReference type="PANTHER" id="PTHR11278:SF0">
    <property type="entry name" value="SMALL RIBOSOMAL SUBUNIT PROTEIN ES7"/>
    <property type="match status" value="1"/>
</dbReference>
<dbReference type="Proteomes" id="UP000007258">
    <property type="component" value="Chromosome 1"/>
</dbReference>
<sequence>MPLACTRTHVHHNAPLPTPTLSLSLSHTNGKLAYTRTEVEDIMQPYLRKLRKLKRSKPSSLEESVAKTLFELETSHKTLRQELPRFHINSAREVKVPRSKKTAMVVFYPLRFLMLVRKVQRALTSELEKRHPGYLVMLVAQRKITKRPNDVYKLQKVQRSKTSSAVFENILNDLIYPSDVVGRRWRYRTDGSKLMKVFLDARDRKRIESRLRAVAYVYKQLTHRRASFGFMWNPKLQQVSTQ</sequence>
<dbReference type="GO" id="GO:0042274">
    <property type="term" value="P:ribosomal small subunit biogenesis"/>
    <property type="evidence" value="ECO:0007669"/>
    <property type="project" value="TreeGrafter"/>
</dbReference>
<name>A4H367_LEIBR</name>
<dbReference type="GO" id="GO:0003735">
    <property type="term" value="F:structural constituent of ribosome"/>
    <property type="evidence" value="ECO:0007669"/>
    <property type="project" value="InterPro"/>
</dbReference>
<dbReference type="KEGG" id="lbz:LBRM_01_0460"/>
<evidence type="ECO:0000256" key="2">
    <source>
        <dbReference type="ARBA" id="ARBA00022980"/>
    </source>
</evidence>
<dbReference type="InParanoid" id="A4H367"/>
<dbReference type="PANTHER" id="PTHR11278">
    <property type="entry name" value="40S RIBOSOMAL PROTEIN S7"/>
    <property type="match status" value="1"/>
</dbReference>
<dbReference type="RefSeq" id="XP_001561487.1">
    <property type="nucleotide sequence ID" value="XM_001561437.1"/>
</dbReference>
<proteinExistence type="inferred from homology"/>
<evidence type="ECO:0000256" key="1">
    <source>
        <dbReference type="ARBA" id="ARBA00007820"/>
    </source>
</evidence>
<reference evidence="5 6" key="1">
    <citation type="journal article" date="2007" name="Nat. Genet.">
        <title>Comparative genomic analysis of three Leishmania species that cause diverse human disease.</title>
        <authorList>
            <person name="Peacock C.S."/>
            <person name="Seeger K."/>
            <person name="Harris D."/>
            <person name="Murphy L."/>
            <person name="Ruiz J.C."/>
            <person name="Quail M.A."/>
            <person name="Peters N."/>
            <person name="Adlem E."/>
            <person name="Tivey A."/>
            <person name="Aslett M."/>
            <person name="Kerhornou A."/>
            <person name="Ivens A."/>
            <person name="Fraser A."/>
            <person name="Rajandream M.A."/>
            <person name="Carver T."/>
            <person name="Norbertczak H."/>
            <person name="Chillingworth T."/>
            <person name="Hance Z."/>
            <person name="Jagels K."/>
            <person name="Moule S."/>
            <person name="Ormond D."/>
            <person name="Rutter S."/>
            <person name="Squares R."/>
            <person name="Whitehead S."/>
            <person name="Rabbinowitsch E."/>
            <person name="Arrowsmith C."/>
            <person name="White B."/>
            <person name="Thurston S."/>
            <person name="Bringaud F."/>
            <person name="Baldauf S.L."/>
            <person name="Faulconbridge A."/>
            <person name="Jeffares D."/>
            <person name="Depledge D.P."/>
            <person name="Oyola S.O."/>
            <person name="Hilley J.D."/>
            <person name="Brito L.O."/>
            <person name="Tosi L.R."/>
            <person name="Barrell B."/>
            <person name="Cruz A.K."/>
            <person name="Mottram J.C."/>
            <person name="Smith D.F."/>
            <person name="Berriman M."/>
        </authorList>
    </citation>
    <scope>NUCLEOTIDE SEQUENCE [LARGE SCALE GENOMIC DNA]</scope>
    <source>
        <strain evidence="5 6">MHOM/BR/75/M2904</strain>
    </source>
</reference>
<dbReference type="FunCoup" id="A4H367">
    <property type="interactions" value="405"/>
</dbReference>
<dbReference type="STRING" id="5660.A4H367"/>
<evidence type="ECO:0000313" key="5">
    <source>
        <dbReference type="EMBL" id="CAM36474.1"/>
    </source>
</evidence>
<dbReference type="GeneID" id="5412339"/>
<protein>
    <recommendedName>
        <fullName evidence="4">40S ribosomal protein S7</fullName>
    </recommendedName>
</protein>